<evidence type="ECO:0000256" key="8">
    <source>
        <dbReference type="ARBA" id="ARBA00022824"/>
    </source>
</evidence>
<evidence type="ECO:0000256" key="6">
    <source>
        <dbReference type="ARBA" id="ARBA00022676"/>
    </source>
</evidence>
<evidence type="ECO:0000256" key="3">
    <source>
        <dbReference type="ARBA" id="ARBA00011198"/>
    </source>
</evidence>
<dbReference type="PANTHER" id="PTHR12867">
    <property type="entry name" value="GLYCOSYL TRANSFERASE-RELATED"/>
    <property type="match status" value="1"/>
</dbReference>
<comment type="catalytic activity">
    <reaction evidence="11">
        <text>an N-acetyl-alpha-D-glucosaminyl-diphospho-di-trans,poly-cis-dolichol + UDP-N-acetyl-alpha-D-glucosamine = an N,N'-diacetylchitobiosyl-diphospho-di-trans,poly-cis-dolichol + UDP + H(+)</text>
        <dbReference type="Rhea" id="RHEA:23380"/>
        <dbReference type="Rhea" id="RHEA-COMP:19507"/>
        <dbReference type="Rhea" id="RHEA-COMP:19510"/>
        <dbReference type="ChEBI" id="CHEBI:15378"/>
        <dbReference type="ChEBI" id="CHEBI:57269"/>
        <dbReference type="ChEBI" id="CHEBI:57705"/>
        <dbReference type="ChEBI" id="CHEBI:58223"/>
        <dbReference type="ChEBI" id="CHEBI:58427"/>
        <dbReference type="EC" id="2.4.1.141"/>
    </reaction>
</comment>
<evidence type="ECO:0000256" key="9">
    <source>
        <dbReference type="ARBA" id="ARBA00024804"/>
    </source>
</evidence>
<dbReference type="GO" id="GO:0006488">
    <property type="term" value="P:dolichol-linked oligosaccharide biosynthetic process"/>
    <property type="evidence" value="ECO:0007669"/>
    <property type="project" value="InterPro"/>
</dbReference>
<evidence type="ECO:0000256" key="1">
    <source>
        <dbReference type="ARBA" id="ARBA00004240"/>
    </source>
</evidence>
<evidence type="ECO:0000256" key="11">
    <source>
        <dbReference type="ARBA" id="ARBA00048184"/>
    </source>
</evidence>
<evidence type="ECO:0000313" key="14">
    <source>
        <dbReference type="EMBL" id="GJJ12150.1"/>
    </source>
</evidence>
<gene>
    <name evidence="12" type="primary">ALG13</name>
    <name evidence="14" type="ORF">Clacol_006391</name>
</gene>
<comment type="caution">
    <text evidence="14">The sequence shown here is derived from an EMBL/GenBank/DDBJ whole genome shotgun (WGS) entry which is preliminary data.</text>
</comment>
<name>A0AAV5ACR0_9AGAM</name>
<protein>
    <recommendedName>
        <fullName evidence="5 12">UDP-N-acetylglucosamine transferase subunit ALG13</fullName>
        <ecNumber evidence="4 12">2.4.1.141</ecNumber>
    </recommendedName>
    <alternativeName>
        <fullName evidence="10 12">Asparagine-linked glycosylation protein 13</fullName>
    </alternativeName>
</protein>
<organism evidence="14 15">
    <name type="scientific">Clathrus columnatus</name>
    <dbReference type="NCBI Taxonomy" id="1419009"/>
    <lineage>
        <taxon>Eukaryota</taxon>
        <taxon>Fungi</taxon>
        <taxon>Dikarya</taxon>
        <taxon>Basidiomycota</taxon>
        <taxon>Agaricomycotina</taxon>
        <taxon>Agaricomycetes</taxon>
        <taxon>Phallomycetidae</taxon>
        <taxon>Phallales</taxon>
        <taxon>Clathraceae</taxon>
        <taxon>Clathrus</taxon>
    </lineage>
</organism>
<feature type="domain" description="Glycosyl transferase family 28 C-terminal" evidence="13">
    <location>
        <begin position="3"/>
        <end position="123"/>
    </location>
</feature>
<evidence type="ECO:0000256" key="5">
    <source>
        <dbReference type="ARBA" id="ARBA00017468"/>
    </source>
</evidence>
<dbReference type="PANTHER" id="PTHR12867:SF6">
    <property type="entry name" value="N-ACETYLGLUCOSAMINYLDIPHOSPHODOLICHOL N-ACETYLGLUCOSAMINYLTRANSFERASE"/>
    <property type="match status" value="1"/>
</dbReference>
<dbReference type="GO" id="GO:0005783">
    <property type="term" value="C:endoplasmic reticulum"/>
    <property type="evidence" value="ECO:0007669"/>
    <property type="project" value="UniProtKB-SubCell"/>
</dbReference>
<keyword evidence="8 12" id="KW-0256">Endoplasmic reticulum</keyword>
<dbReference type="EC" id="2.4.1.141" evidence="4 12"/>
<evidence type="ECO:0000256" key="4">
    <source>
        <dbReference type="ARBA" id="ARBA00012614"/>
    </source>
</evidence>
<dbReference type="InterPro" id="IPR039042">
    <property type="entry name" value="Alg13-like"/>
</dbReference>
<keyword evidence="7 12" id="KW-0808">Transferase</keyword>
<dbReference type="SUPFAM" id="SSF53756">
    <property type="entry name" value="UDP-Glycosyltransferase/glycogen phosphorylase"/>
    <property type="match status" value="1"/>
</dbReference>
<reference evidence="14" key="1">
    <citation type="submission" date="2021-10" db="EMBL/GenBank/DDBJ databases">
        <title>De novo Genome Assembly of Clathrus columnatus (Basidiomycota, Fungi) Using Illumina and Nanopore Sequence Data.</title>
        <authorList>
            <person name="Ogiso-Tanaka E."/>
            <person name="Itagaki H."/>
            <person name="Hosoya T."/>
            <person name="Hosaka K."/>
        </authorList>
    </citation>
    <scope>NUCLEOTIDE SEQUENCE</scope>
    <source>
        <strain evidence="14">MO-923</strain>
    </source>
</reference>
<dbReference type="AlphaFoldDB" id="A0AAV5ACR0"/>
<evidence type="ECO:0000256" key="2">
    <source>
        <dbReference type="ARBA" id="ARBA00006962"/>
    </source>
</evidence>
<evidence type="ECO:0000256" key="12">
    <source>
        <dbReference type="RuleBase" id="RU362128"/>
    </source>
</evidence>
<dbReference type="InterPro" id="IPR007235">
    <property type="entry name" value="Glyco_trans_28_C"/>
</dbReference>
<evidence type="ECO:0000256" key="10">
    <source>
        <dbReference type="ARBA" id="ARBA00032061"/>
    </source>
</evidence>
<dbReference type="Pfam" id="PF04101">
    <property type="entry name" value="Glyco_tran_28_C"/>
    <property type="match status" value="1"/>
</dbReference>
<dbReference type="Proteomes" id="UP001050691">
    <property type="component" value="Unassembled WGS sequence"/>
</dbReference>
<comment type="subcellular location">
    <subcellularLocation>
        <location evidence="1 12">Endoplasmic reticulum</location>
    </subcellularLocation>
</comment>
<keyword evidence="15" id="KW-1185">Reference proteome</keyword>
<comment type="similarity">
    <text evidence="2 12">Belongs to the glycosyltransferase 28 family.</text>
</comment>
<dbReference type="Gene3D" id="3.40.50.2000">
    <property type="entry name" value="Glycogen Phosphorylase B"/>
    <property type="match status" value="1"/>
</dbReference>
<evidence type="ECO:0000259" key="13">
    <source>
        <dbReference type="Pfam" id="PF04101"/>
    </source>
</evidence>
<evidence type="ECO:0000313" key="15">
    <source>
        <dbReference type="Proteomes" id="UP001050691"/>
    </source>
</evidence>
<proteinExistence type="inferred from homology"/>
<comment type="subunit">
    <text evidence="3 12">Heterodimer with ALG14 to form a functional enzyme.</text>
</comment>
<sequence>MHVLVTVGATVNFDLLVEAVLEQNCLKALYQKGYRELSIQIGHSQRYQELQEERNGLIINTWSIKPSLVEDIQKANLVISHAGSGTILDVLRLHKPLIVVPNPTLLHNHQLELADALQKRGYLIATTFLYDRHLFSLFQFETNDTSDLPTTIARLEPEKLLHFPEFDSTKFSSLLDEIMGFD</sequence>
<evidence type="ECO:0000256" key="7">
    <source>
        <dbReference type="ARBA" id="ARBA00022679"/>
    </source>
</evidence>
<keyword evidence="6 12" id="KW-0328">Glycosyltransferase</keyword>
<dbReference type="GO" id="GO:0004577">
    <property type="term" value="F:N-acetylglucosaminyldiphosphodolichol N-acetylglucosaminyltransferase activity"/>
    <property type="evidence" value="ECO:0007669"/>
    <property type="project" value="UniProtKB-EC"/>
</dbReference>
<accession>A0AAV5ACR0</accession>
<comment type="function">
    <text evidence="9 12">Involved in protein N-glycosylation. Essential for the second step of the dolichol-linked oligosaccharide pathway.</text>
</comment>
<dbReference type="EMBL" id="BPWL01000007">
    <property type="protein sequence ID" value="GJJ12150.1"/>
    <property type="molecule type" value="Genomic_DNA"/>
</dbReference>